<feature type="binding site" evidence="2">
    <location>
        <position position="173"/>
    </location>
    <ligand>
        <name>Mn(2+)</name>
        <dbReference type="ChEBI" id="CHEBI:29035"/>
        <label>1</label>
    </ligand>
</feature>
<dbReference type="Gene3D" id="3.30.70.360">
    <property type="match status" value="1"/>
</dbReference>
<keyword evidence="2" id="KW-0479">Metal-binding</keyword>
<feature type="binding site" evidence="2">
    <location>
        <position position="416"/>
    </location>
    <ligand>
        <name>Mn(2+)</name>
        <dbReference type="ChEBI" id="CHEBI:29035"/>
        <label>2</label>
    </ligand>
</feature>
<dbReference type="PANTHER" id="PTHR11014">
    <property type="entry name" value="PEPTIDASE M20 FAMILY MEMBER"/>
    <property type="match status" value="1"/>
</dbReference>
<evidence type="ECO:0000313" key="6">
    <source>
        <dbReference type="Proteomes" id="UP000184339"/>
    </source>
</evidence>
<feature type="binding site" evidence="2">
    <location>
        <position position="137"/>
    </location>
    <ligand>
        <name>Mn(2+)</name>
        <dbReference type="ChEBI" id="CHEBI:29035"/>
        <label>2</label>
    </ligand>
</feature>
<comment type="cofactor">
    <cofactor evidence="2">
        <name>Mn(2+)</name>
        <dbReference type="ChEBI" id="CHEBI:29035"/>
    </cofactor>
    <text evidence="2">The Mn(2+) ion enhances activity.</text>
</comment>
<proteinExistence type="predicted"/>
<dbReference type="PANTHER" id="PTHR11014:SF63">
    <property type="entry name" value="METALLOPEPTIDASE, PUTATIVE (AFU_ORTHOLOGUE AFUA_6G09600)-RELATED"/>
    <property type="match status" value="1"/>
</dbReference>
<organism evidence="5 6">
    <name type="scientific">Duganella sacchari</name>
    <dbReference type="NCBI Taxonomy" id="551987"/>
    <lineage>
        <taxon>Bacteria</taxon>
        <taxon>Pseudomonadati</taxon>
        <taxon>Pseudomonadota</taxon>
        <taxon>Betaproteobacteria</taxon>
        <taxon>Burkholderiales</taxon>
        <taxon>Oxalobacteraceae</taxon>
        <taxon>Telluria group</taxon>
        <taxon>Duganella</taxon>
    </lineage>
</organism>
<dbReference type="PIRSF" id="PIRSF005962">
    <property type="entry name" value="Pept_M20D_amidohydro"/>
    <property type="match status" value="1"/>
</dbReference>
<dbReference type="Pfam" id="PF01546">
    <property type="entry name" value="Peptidase_M20"/>
    <property type="match status" value="1"/>
</dbReference>
<feature type="binding site" evidence="2">
    <location>
        <position position="139"/>
    </location>
    <ligand>
        <name>Mn(2+)</name>
        <dbReference type="ChEBI" id="CHEBI:29035"/>
        <label>2</label>
    </ligand>
</feature>
<keyword evidence="3" id="KW-0732">Signal</keyword>
<evidence type="ECO:0000256" key="1">
    <source>
        <dbReference type="ARBA" id="ARBA00022801"/>
    </source>
</evidence>
<dbReference type="InterPro" id="IPR002933">
    <property type="entry name" value="Peptidase_M20"/>
</dbReference>
<dbReference type="InterPro" id="IPR011650">
    <property type="entry name" value="Peptidase_M20_dimer"/>
</dbReference>
<keyword evidence="2" id="KW-0464">Manganese</keyword>
<dbReference type="GO" id="GO:0019877">
    <property type="term" value="P:diaminopimelate biosynthetic process"/>
    <property type="evidence" value="ECO:0007669"/>
    <property type="project" value="UniProtKB-ARBA"/>
</dbReference>
<feature type="signal peptide" evidence="3">
    <location>
        <begin position="1"/>
        <end position="20"/>
    </location>
</feature>
<evidence type="ECO:0000313" key="5">
    <source>
        <dbReference type="EMBL" id="SHN42787.1"/>
    </source>
</evidence>
<dbReference type="InterPro" id="IPR017439">
    <property type="entry name" value="Amidohydrolase"/>
</dbReference>
<dbReference type="AlphaFoldDB" id="A0A1M7R8Y8"/>
<keyword evidence="1 5" id="KW-0378">Hydrolase</keyword>
<evidence type="ECO:0000256" key="3">
    <source>
        <dbReference type="SAM" id="SignalP"/>
    </source>
</evidence>
<feature type="chain" id="PRO_5012680998" evidence="3">
    <location>
        <begin position="21"/>
        <end position="444"/>
    </location>
</feature>
<evidence type="ECO:0000256" key="2">
    <source>
        <dbReference type="PIRSR" id="PIRSR005962-1"/>
    </source>
</evidence>
<dbReference type="EMBL" id="FRCX01000015">
    <property type="protein sequence ID" value="SHN42787.1"/>
    <property type="molecule type" value="Genomic_DNA"/>
</dbReference>
<dbReference type="InterPro" id="IPR036264">
    <property type="entry name" value="Bact_exopeptidase_dim_dom"/>
</dbReference>
<feature type="binding site" evidence="2">
    <location>
        <position position="200"/>
    </location>
    <ligand>
        <name>Mn(2+)</name>
        <dbReference type="ChEBI" id="CHEBI:29035"/>
        <label>2</label>
    </ligand>
</feature>
<keyword evidence="6" id="KW-1185">Reference proteome</keyword>
<dbReference type="Proteomes" id="UP000184339">
    <property type="component" value="Unassembled WGS sequence"/>
</dbReference>
<dbReference type="OrthoDB" id="8875216at2"/>
<dbReference type="GO" id="GO:0050118">
    <property type="term" value="F:N-acetyldiaminopimelate deacetylase activity"/>
    <property type="evidence" value="ECO:0007669"/>
    <property type="project" value="UniProtKB-ARBA"/>
</dbReference>
<dbReference type="SUPFAM" id="SSF53187">
    <property type="entry name" value="Zn-dependent exopeptidases"/>
    <property type="match status" value="1"/>
</dbReference>
<reference evidence="6" key="1">
    <citation type="submission" date="2016-11" db="EMBL/GenBank/DDBJ databases">
        <authorList>
            <person name="Varghese N."/>
            <person name="Submissions S."/>
        </authorList>
    </citation>
    <scope>NUCLEOTIDE SEQUENCE [LARGE SCALE GENOMIC DNA]</scope>
    <source>
        <strain evidence="6">Sac-22</strain>
    </source>
</reference>
<dbReference type="SUPFAM" id="SSF55031">
    <property type="entry name" value="Bacterial exopeptidase dimerisation domain"/>
    <property type="match status" value="1"/>
</dbReference>
<evidence type="ECO:0000259" key="4">
    <source>
        <dbReference type="Pfam" id="PF07687"/>
    </source>
</evidence>
<name>A0A1M7R8Y8_9BURK</name>
<sequence>MKKLTSAVTVSCLSLSSAFAASYLDKPVEDNLPSLVGIYKQIHQFPELSHQEAKTSALVADELRKAGFKVTERVGKFADGSQAYGVIGVLENGPGPRLLIRGDMDALPIIEETGVPYASQVRTKNAAGQEVGVMHACGHDIHTTTLIGTARLMAATRQQWKGTLVIVGQPAEETADGAKALLADNLYERFGRPDFAIALHDTPGRAAGQVAVTSGPTTAGVTSIDVVLRGVGAHGAEPQNAKDPVVMAGQFIVQLQTIVSREQDPRDPAVVTVGSIHGGTKRNVIPYEVKLELTTRSFSDKANQIIVDGVKRIARGVAISAGIPEDRMPIVTVVEKETLPSMHNNPALNARVKTALTSALGASNVFEDDAVMNSEDFGLFGLAGRQIPTVMFGLGIADPAELAAARAGGKPVPGAHTSRFKPVPEPGLRAGVKAMTAVATSLLQ</sequence>
<dbReference type="NCBIfam" id="TIGR01891">
    <property type="entry name" value="amidohydrolases"/>
    <property type="match status" value="1"/>
</dbReference>
<dbReference type="Pfam" id="PF07687">
    <property type="entry name" value="M20_dimer"/>
    <property type="match status" value="1"/>
</dbReference>
<dbReference type="FunFam" id="3.30.70.360:FF:000001">
    <property type="entry name" value="N-acetyldiaminopimelate deacetylase"/>
    <property type="match status" value="1"/>
</dbReference>
<dbReference type="RefSeq" id="WP_072788951.1">
    <property type="nucleotide sequence ID" value="NZ_FRCX01000015.1"/>
</dbReference>
<gene>
    <name evidence="5" type="ORF">SAMN05192549_11522</name>
</gene>
<dbReference type="GO" id="GO:0046872">
    <property type="term" value="F:metal ion binding"/>
    <property type="evidence" value="ECO:0007669"/>
    <property type="project" value="UniProtKB-KW"/>
</dbReference>
<dbReference type="Gene3D" id="3.40.630.10">
    <property type="entry name" value="Zn peptidases"/>
    <property type="match status" value="1"/>
</dbReference>
<dbReference type="STRING" id="551987.SAMN05192549_11522"/>
<protein>
    <submittedName>
        <fullName evidence="5">Hippurate hydrolase</fullName>
    </submittedName>
</protein>
<accession>A0A1M7R8Y8</accession>
<feature type="domain" description="Peptidase M20 dimerisation" evidence="4">
    <location>
        <begin position="220"/>
        <end position="299"/>
    </location>
</feature>